<sequence>MDKIVKEFLAHHRVCCFSVLLPNRGLHSATMHYVFCEEKDEFYLVTQKDSRKYQAFSTTSSCNAALTIGFNEKEWVTMQMDGKAFLIPTEERTHAEQCYSARYPSYAKYKTDPQAVFVKFVPTWWRYSSFKTKPHVIIFSEDEQT</sequence>
<dbReference type="Proteomes" id="UP000246104">
    <property type="component" value="Unassembled WGS sequence"/>
</dbReference>
<name>A0A317JRZ1_9BACT</name>
<accession>A0A317JRZ1</accession>
<reference evidence="2 3" key="1">
    <citation type="submission" date="2018-02" db="EMBL/GenBank/DDBJ databases">
        <title>Genomic Reconstructions from Amazon Rainforest and Pasture Soil Reveal Novel Insights into the Physiology of Candidate Phyla in Tropical Sites.</title>
        <authorList>
            <person name="Kroeger M.E."/>
            <person name="Delmont T."/>
            <person name="Eren A.M."/>
            <person name="Guo J."/>
            <person name="Meyer K.M."/>
            <person name="Khan K."/>
            <person name="Rodrigues J.L.M."/>
            <person name="Bohannan B.J.M."/>
            <person name="Tringe S."/>
            <person name="Borges C.D."/>
            <person name="Tiedje J."/>
            <person name="Tsai S.M."/>
            <person name="Nusslein K."/>
        </authorList>
    </citation>
    <scope>NUCLEOTIDE SEQUENCE [LARGE SCALE GENOMIC DNA]</scope>
    <source>
        <strain evidence="2">Amazon FNV 2010 28 9</strain>
    </source>
</reference>
<evidence type="ECO:0000259" key="1">
    <source>
        <dbReference type="Pfam" id="PF01243"/>
    </source>
</evidence>
<organism evidence="2 3">
    <name type="scientific">Candidatus Cerribacteria bacterium 'Amazon FNV 2010 28 9'</name>
    <dbReference type="NCBI Taxonomy" id="2081795"/>
    <lineage>
        <taxon>Bacteria</taxon>
        <taxon>Candidatus Cerribacteria</taxon>
    </lineage>
</organism>
<gene>
    <name evidence="2" type="ORF">C5B42_04660</name>
</gene>
<comment type="caution">
    <text evidence="2">The sequence shown here is derived from an EMBL/GenBank/DDBJ whole genome shotgun (WGS) entry which is preliminary data.</text>
</comment>
<dbReference type="InterPro" id="IPR011576">
    <property type="entry name" value="Pyridox_Oxase_N"/>
</dbReference>
<dbReference type="AlphaFoldDB" id="A0A317JRZ1"/>
<dbReference type="InterPro" id="IPR012349">
    <property type="entry name" value="Split_barrel_FMN-bd"/>
</dbReference>
<feature type="domain" description="Pyridoxamine 5'-phosphate oxidase N-terminal" evidence="1">
    <location>
        <begin position="2"/>
        <end position="127"/>
    </location>
</feature>
<evidence type="ECO:0000313" key="3">
    <source>
        <dbReference type="Proteomes" id="UP000246104"/>
    </source>
</evidence>
<evidence type="ECO:0000313" key="2">
    <source>
        <dbReference type="EMBL" id="PWU22928.1"/>
    </source>
</evidence>
<dbReference type="EMBL" id="PSRQ01000052">
    <property type="protein sequence ID" value="PWU22928.1"/>
    <property type="molecule type" value="Genomic_DNA"/>
</dbReference>
<dbReference type="SUPFAM" id="SSF50475">
    <property type="entry name" value="FMN-binding split barrel"/>
    <property type="match status" value="1"/>
</dbReference>
<dbReference type="Gene3D" id="2.30.110.10">
    <property type="entry name" value="Electron Transport, Fmn-binding Protein, Chain A"/>
    <property type="match status" value="1"/>
</dbReference>
<dbReference type="Pfam" id="PF01243">
    <property type="entry name" value="PNPOx_N"/>
    <property type="match status" value="1"/>
</dbReference>
<protein>
    <recommendedName>
        <fullName evidence="1">Pyridoxamine 5'-phosphate oxidase N-terminal domain-containing protein</fullName>
    </recommendedName>
</protein>
<proteinExistence type="predicted"/>